<accession>G3AKJ1</accession>
<dbReference type="InterPro" id="IPR009072">
    <property type="entry name" value="Histone-fold"/>
</dbReference>
<protein>
    <recommendedName>
        <fullName evidence="4">DNA polymerase epsilon subunit D</fullName>
    </recommendedName>
    <alternativeName>
        <fullName evidence="5">DNA polymerase II subunit D</fullName>
    </alternativeName>
</protein>
<dbReference type="Proteomes" id="UP000000709">
    <property type="component" value="Unassembled WGS sequence"/>
</dbReference>
<dbReference type="STRING" id="619300.G3AKJ1"/>
<dbReference type="OMA" id="NTYRRKV"/>
<evidence type="ECO:0000256" key="1">
    <source>
        <dbReference type="ARBA" id="ARBA00004123"/>
    </source>
</evidence>
<evidence type="ECO:0000259" key="7">
    <source>
        <dbReference type="Pfam" id="PF00808"/>
    </source>
</evidence>
<dbReference type="Gene3D" id="1.10.20.10">
    <property type="entry name" value="Histone, subunit A"/>
    <property type="match status" value="1"/>
</dbReference>
<keyword evidence="9" id="KW-1185">Reference proteome</keyword>
<dbReference type="GO" id="GO:0006974">
    <property type="term" value="P:DNA damage response"/>
    <property type="evidence" value="ECO:0007669"/>
    <property type="project" value="TreeGrafter"/>
</dbReference>
<dbReference type="OrthoDB" id="1707486at2759"/>
<dbReference type="GO" id="GO:0008623">
    <property type="term" value="C:CHRAC"/>
    <property type="evidence" value="ECO:0007669"/>
    <property type="project" value="TreeGrafter"/>
</dbReference>
<dbReference type="InterPro" id="IPR003958">
    <property type="entry name" value="CBFA_NFYB_domain"/>
</dbReference>
<comment type="subcellular location">
    <subcellularLocation>
        <location evidence="1">Nucleus</location>
    </subcellularLocation>
</comment>
<dbReference type="SUPFAM" id="SSF47113">
    <property type="entry name" value="Histone-fold"/>
    <property type="match status" value="1"/>
</dbReference>
<feature type="region of interest" description="Disordered" evidence="6">
    <location>
        <begin position="121"/>
        <end position="231"/>
    </location>
</feature>
<feature type="compositionally biased region" description="Acidic residues" evidence="6">
    <location>
        <begin position="154"/>
        <end position="191"/>
    </location>
</feature>
<evidence type="ECO:0000313" key="8">
    <source>
        <dbReference type="EMBL" id="EGW33596.1"/>
    </source>
</evidence>
<dbReference type="InterPro" id="IPR051377">
    <property type="entry name" value="DNA_Pol-Epsilon_Subunit"/>
</dbReference>
<dbReference type="KEGG" id="spaa:SPAPADRAFT_60934"/>
<dbReference type="GeneID" id="18873642"/>
<dbReference type="InParanoid" id="G3AKJ1"/>
<dbReference type="GO" id="GO:0006272">
    <property type="term" value="P:leading strand elongation"/>
    <property type="evidence" value="ECO:0007669"/>
    <property type="project" value="TreeGrafter"/>
</dbReference>
<dbReference type="GO" id="GO:0008622">
    <property type="term" value="C:epsilon DNA polymerase complex"/>
    <property type="evidence" value="ECO:0007669"/>
    <property type="project" value="TreeGrafter"/>
</dbReference>
<feature type="compositionally biased region" description="Acidic residues" evidence="6">
    <location>
        <begin position="215"/>
        <end position="231"/>
    </location>
</feature>
<evidence type="ECO:0000256" key="5">
    <source>
        <dbReference type="ARBA" id="ARBA00042096"/>
    </source>
</evidence>
<evidence type="ECO:0000256" key="3">
    <source>
        <dbReference type="ARBA" id="ARBA00023242"/>
    </source>
</evidence>
<sequence length="231" mass="25953">MPPKGWRKNAEGQYPQPNKDTELISIDEILFPKSTIQKLAKTMIADDNMLLAKDSSLALQRSATVFVSHLLFHARAISKQNGRKTVSSQDMLAAVERAEFSGFIPEIKTRLANYEEMLSVKKQQRADKSASKDTDEPSAKKIKVDEGVTAPTEAESDDDVDEEIIEDEELPDEKVEDDVDEVEEDEEDDDATGNPIELLSKEEAELQGESHESTDEVEEEEEEEEEHSDVE</sequence>
<dbReference type="Pfam" id="PF00808">
    <property type="entry name" value="CBFD_NFYB_HMF"/>
    <property type="match status" value="1"/>
</dbReference>
<organism evidence="9">
    <name type="scientific">Spathaspora passalidarum (strain NRRL Y-27907 / 11-Y1)</name>
    <dbReference type="NCBI Taxonomy" id="619300"/>
    <lineage>
        <taxon>Eukaryota</taxon>
        <taxon>Fungi</taxon>
        <taxon>Dikarya</taxon>
        <taxon>Ascomycota</taxon>
        <taxon>Saccharomycotina</taxon>
        <taxon>Pichiomycetes</taxon>
        <taxon>Debaryomycetaceae</taxon>
        <taxon>Spathaspora</taxon>
    </lineage>
</organism>
<keyword evidence="3" id="KW-0539">Nucleus</keyword>
<dbReference type="PANTHER" id="PTHR46172:SF1">
    <property type="entry name" value="DNA POLYMERASE EPSILON SUBUNIT 3"/>
    <property type="match status" value="1"/>
</dbReference>
<dbReference type="EMBL" id="GL996501">
    <property type="protein sequence ID" value="EGW33596.1"/>
    <property type="molecule type" value="Genomic_DNA"/>
</dbReference>
<name>G3AKJ1_SPAPN</name>
<keyword evidence="2" id="KW-0235">DNA replication</keyword>
<feature type="domain" description="Transcription factor CBF/NF-Y/archaeal histone" evidence="7">
    <location>
        <begin position="30"/>
        <end position="95"/>
    </location>
</feature>
<reference evidence="8 9" key="1">
    <citation type="journal article" date="2011" name="Proc. Natl. Acad. Sci. U.S.A.">
        <title>Comparative genomics of xylose-fermenting fungi for enhanced biofuel production.</title>
        <authorList>
            <person name="Wohlbach D.J."/>
            <person name="Kuo A."/>
            <person name="Sato T.K."/>
            <person name="Potts K.M."/>
            <person name="Salamov A.A."/>
            <person name="LaButti K.M."/>
            <person name="Sun H."/>
            <person name="Clum A."/>
            <person name="Pangilinan J.L."/>
            <person name="Lindquist E.A."/>
            <person name="Lucas S."/>
            <person name="Lapidus A."/>
            <person name="Jin M."/>
            <person name="Gunawan C."/>
            <person name="Balan V."/>
            <person name="Dale B.E."/>
            <person name="Jeffries T.W."/>
            <person name="Zinkel R."/>
            <person name="Barry K.W."/>
            <person name="Grigoriev I.V."/>
            <person name="Gasch A.P."/>
        </authorList>
    </citation>
    <scope>NUCLEOTIDE SEQUENCE [LARGE SCALE GENOMIC DNA]</scope>
    <source>
        <strain evidence="9">NRRL Y-27907 / 11-Y1</strain>
    </source>
</reference>
<evidence type="ECO:0000256" key="4">
    <source>
        <dbReference type="ARBA" id="ARBA00039775"/>
    </source>
</evidence>
<dbReference type="RefSeq" id="XP_007375111.1">
    <property type="nucleotide sequence ID" value="XM_007375049.1"/>
</dbReference>
<dbReference type="GO" id="GO:0046982">
    <property type="term" value="F:protein heterodimerization activity"/>
    <property type="evidence" value="ECO:0007669"/>
    <property type="project" value="InterPro"/>
</dbReference>
<dbReference type="HOGENOM" id="CLU_087036_0_0_1"/>
<evidence type="ECO:0000256" key="2">
    <source>
        <dbReference type="ARBA" id="ARBA00022705"/>
    </source>
</evidence>
<dbReference type="eggNOG" id="KOG0870">
    <property type="taxonomic scope" value="Eukaryota"/>
</dbReference>
<proteinExistence type="predicted"/>
<evidence type="ECO:0000256" key="6">
    <source>
        <dbReference type="SAM" id="MobiDB-lite"/>
    </source>
</evidence>
<dbReference type="GO" id="GO:0031507">
    <property type="term" value="P:heterochromatin formation"/>
    <property type="evidence" value="ECO:0007669"/>
    <property type="project" value="TreeGrafter"/>
</dbReference>
<dbReference type="AlphaFoldDB" id="G3AKJ1"/>
<evidence type="ECO:0000313" key="9">
    <source>
        <dbReference type="Proteomes" id="UP000000709"/>
    </source>
</evidence>
<feature type="compositionally biased region" description="Basic and acidic residues" evidence="6">
    <location>
        <begin position="199"/>
        <end position="214"/>
    </location>
</feature>
<dbReference type="CDD" id="cd22928">
    <property type="entry name" value="HFD_POLE3_DPB4"/>
    <property type="match status" value="1"/>
</dbReference>
<dbReference type="GO" id="GO:0031490">
    <property type="term" value="F:chromatin DNA binding"/>
    <property type="evidence" value="ECO:0007669"/>
    <property type="project" value="TreeGrafter"/>
</dbReference>
<dbReference type="PANTHER" id="PTHR46172">
    <property type="entry name" value="DNA POLYMERASE EPSILON SUBUNIT 3"/>
    <property type="match status" value="1"/>
</dbReference>
<gene>
    <name evidence="8" type="ORF">SPAPADRAFT_60934</name>
</gene>
<feature type="compositionally biased region" description="Basic and acidic residues" evidence="6">
    <location>
        <begin position="124"/>
        <end position="146"/>
    </location>
</feature>
<dbReference type="FunCoup" id="G3AKJ1">
    <property type="interactions" value="220"/>
</dbReference>